<gene>
    <name evidence="1" type="ORF">TresaDRAFT_2832</name>
</gene>
<dbReference type="Proteomes" id="UP000003571">
    <property type="component" value="Unassembled WGS sequence"/>
</dbReference>
<reference evidence="1 2" key="1">
    <citation type="submission" date="2011-09" db="EMBL/GenBank/DDBJ databases">
        <title>The draft genome of Treponema saccharophilum DSM 2985.</title>
        <authorList>
            <consortium name="US DOE Joint Genome Institute (JGI-PGF)"/>
            <person name="Lucas S."/>
            <person name="Copeland A."/>
            <person name="Lapidus A."/>
            <person name="Glavina del Rio T."/>
            <person name="Dalin E."/>
            <person name="Tice H."/>
            <person name="Bruce D."/>
            <person name="Goodwin L."/>
            <person name="Pitluck S."/>
            <person name="Peters L."/>
            <person name="Kyrpides N."/>
            <person name="Mavromatis K."/>
            <person name="Ivanova N."/>
            <person name="Markowitz V."/>
            <person name="Cheng J.-F."/>
            <person name="Hugenholtz P."/>
            <person name="Woyke T."/>
            <person name="Wu D."/>
            <person name="Gronow S."/>
            <person name="Wellnitz S."/>
            <person name="Brambilla E."/>
            <person name="Klenk H.-P."/>
            <person name="Eisen J.A."/>
        </authorList>
    </citation>
    <scope>NUCLEOTIDE SEQUENCE [LARGE SCALE GENOMIC DNA]</scope>
    <source>
        <strain evidence="1 2">DSM 2985</strain>
    </source>
</reference>
<comment type="caution">
    <text evidence="1">The sequence shown here is derived from an EMBL/GenBank/DDBJ whole genome shotgun (WGS) entry which is preliminary data.</text>
</comment>
<keyword evidence="2" id="KW-1185">Reference proteome</keyword>
<name>H7EGV8_9SPIR</name>
<dbReference type="AlphaFoldDB" id="H7EGV8"/>
<feature type="non-terminal residue" evidence="1">
    <location>
        <position position="60"/>
    </location>
</feature>
<dbReference type="OrthoDB" id="9765378at2"/>
<proteinExistence type="predicted"/>
<accession>H7EGV8</accession>
<organism evidence="1 2">
    <name type="scientific">Treponema saccharophilum DSM 2985</name>
    <dbReference type="NCBI Taxonomy" id="907348"/>
    <lineage>
        <taxon>Bacteria</taxon>
        <taxon>Pseudomonadati</taxon>
        <taxon>Spirochaetota</taxon>
        <taxon>Spirochaetia</taxon>
        <taxon>Spirochaetales</taxon>
        <taxon>Treponemataceae</taxon>
        <taxon>Treponema</taxon>
    </lineage>
</organism>
<protein>
    <submittedName>
        <fullName evidence="1">Uncharacterized protein</fullName>
    </submittedName>
</protein>
<dbReference type="RefSeq" id="WP_002701636.1">
    <property type="nucleotide sequence ID" value="NZ_AGRW01000012.1"/>
</dbReference>
<dbReference type="EMBL" id="AGRW01000012">
    <property type="protein sequence ID" value="EIC03183.1"/>
    <property type="molecule type" value="Genomic_DNA"/>
</dbReference>
<sequence length="60" mass="6927">MTKKLIVMGLYKIVPVFNPENYRKTDLSNLGDKFKWTDFSATFTIQEFCNVMGIENGGFQ</sequence>
<evidence type="ECO:0000313" key="2">
    <source>
        <dbReference type="Proteomes" id="UP000003571"/>
    </source>
</evidence>
<evidence type="ECO:0000313" key="1">
    <source>
        <dbReference type="EMBL" id="EIC03183.1"/>
    </source>
</evidence>